<organism evidence="2 3">
    <name type="scientific">Aspergillus tanneri</name>
    <dbReference type="NCBI Taxonomy" id="1220188"/>
    <lineage>
        <taxon>Eukaryota</taxon>
        <taxon>Fungi</taxon>
        <taxon>Dikarya</taxon>
        <taxon>Ascomycota</taxon>
        <taxon>Pezizomycotina</taxon>
        <taxon>Eurotiomycetes</taxon>
        <taxon>Eurotiomycetidae</taxon>
        <taxon>Eurotiales</taxon>
        <taxon>Aspergillaceae</taxon>
        <taxon>Aspergillus</taxon>
        <taxon>Aspergillus subgen. Circumdati</taxon>
    </lineage>
</organism>
<accession>A0A4S3JPI2</accession>
<protein>
    <submittedName>
        <fullName evidence="2">Uncharacterized protein</fullName>
    </submittedName>
</protein>
<dbReference type="Proteomes" id="UP000308092">
    <property type="component" value="Unassembled WGS sequence"/>
</dbReference>
<feature type="region of interest" description="Disordered" evidence="1">
    <location>
        <begin position="1"/>
        <end position="21"/>
    </location>
</feature>
<dbReference type="AlphaFoldDB" id="A0A4S3JPI2"/>
<reference evidence="2 3" key="1">
    <citation type="submission" date="2019-03" db="EMBL/GenBank/DDBJ databases">
        <title>The genome sequence of a newly discovered highly antifungal drug resistant Aspergillus species, Aspergillus tanneri NIH 1004.</title>
        <authorList>
            <person name="Mounaud S."/>
            <person name="Singh I."/>
            <person name="Joardar V."/>
            <person name="Pakala S."/>
            <person name="Pakala S."/>
            <person name="Venepally P."/>
            <person name="Hoover J."/>
            <person name="Nierman W."/>
            <person name="Chung J."/>
            <person name="Losada L."/>
        </authorList>
    </citation>
    <scope>NUCLEOTIDE SEQUENCE [LARGE SCALE GENOMIC DNA]</scope>
    <source>
        <strain evidence="2 3">NIH1004</strain>
    </source>
</reference>
<gene>
    <name evidence="2" type="ORF">EYZ11_002944</name>
</gene>
<sequence length="60" mass="6595">MKSSGVLTGAPADSRQVHLTSGQKWTAANPTRLVYNITCPSYPETEIWATSLLIFTLDVR</sequence>
<keyword evidence="3" id="KW-1185">Reference proteome</keyword>
<evidence type="ECO:0000256" key="1">
    <source>
        <dbReference type="SAM" id="MobiDB-lite"/>
    </source>
</evidence>
<evidence type="ECO:0000313" key="2">
    <source>
        <dbReference type="EMBL" id="THC97589.1"/>
    </source>
</evidence>
<dbReference type="VEuPathDB" id="FungiDB:EYZ11_002944"/>
<dbReference type="EMBL" id="SOSA01000070">
    <property type="protein sequence ID" value="THC97589.1"/>
    <property type="molecule type" value="Genomic_DNA"/>
</dbReference>
<evidence type="ECO:0000313" key="3">
    <source>
        <dbReference type="Proteomes" id="UP000308092"/>
    </source>
</evidence>
<name>A0A4S3JPI2_9EURO</name>
<proteinExistence type="predicted"/>
<comment type="caution">
    <text evidence="2">The sequence shown here is derived from an EMBL/GenBank/DDBJ whole genome shotgun (WGS) entry which is preliminary data.</text>
</comment>